<dbReference type="GO" id="GO:0048244">
    <property type="term" value="F:phytanoyl-CoA dioxygenase activity"/>
    <property type="evidence" value="ECO:0007669"/>
    <property type="project" value="InterPro"/>
</dbReference>
<dbReference type="SUPFAM" id="SSF51197">
    <property type="entry name" value="Clavaminate synthase-like"/>
    <property type="match status" value="1"/>
</dbReference>
<dbReference type="PANTHER" id="PTHR21308">
    <property type="entry name" value="PHYTANOYL-COA ALPHA-HYDROXYLASE"/>
    <property type="match status" value="1"/>
</dbReference>
<protein>
    <recommendedName>
        <fullName evidence="4">Phytanoyl-CoA dioxygenase</fullName>
    </recommendedName>
</protein>
<feature type="compositionally biased region" description="Polar residues" evidence="1">
    <location>
        <begin position="1"/>
        <end position="17"/>
    </location>
</feature>
<dbReference type="AlphaFoldDB" id="A0A9P4M1H1"/>
<comment type="caution">
    <text evidence="2">The sequence shown here is derived from an EMBL/GenBank/DDBJ whole genome shotgun (WGS) entry which is preliminary data.</text>
</comment>
<evidence type="ECO:0000313" key="3">
    <source>
        <dbReference type="Proteomes" id="UP000799772"/>
    </source>
</evidence>
<gene>
    <name evidence="2" type="ORF">NA57DRAFT_47933</name>
</gene>
<evidence type="ECO:0000256" key="1">
    <source>
        <dbReference type="SAM" id="MobiDB-lite"/>
    </source>
</evidence>
<reference evidence="2" key="1">
    <citation type="journal article" date="2020" name="Stud. Mycol.">
        <title>101 Dothideomycetes genomes: a test case for predicting lifestyles and emergence of pathogens.</title>
        <authorList>
            <person name="Haridas S."/>
            <person name="Albert R."/>
            <person name="Binder M."/>
            <person name="Bloem J."/>
            <person name="Labutti K."/>
            <person name="Salamov A."/>
            <person name="Andreopoulos B."/>
            <person name="Baker S."/>
            <person name="Barry K."/>
            <person name="Bills G."/>
            <person name="Bluhm B."/>
            <person name="Cannon C."/>
            <person name="Castanera R."/>
            <person name="Culley D."/>
            <person name="Daum C."/>
            <person name="Ezra D."/>
            <person name="Gonzalez J."/>
            <person name="Henrissat B."/>
            <person name="Kuo A."/>
            <person name="Liang C."/>
            <person name="Lipzen A."/>
            <person name="Lutzoni F."/>
            <person name="Magnuson J."/>
            <person name="Mondo S."/>
            <person name="Nolan M."/>
            <person name="Ohm R."/>
            <person name="Pangilinan J."/>
            <person name="Park H.-J."/>
            <person name="Ramirez L."/>
            <person name="Alfaro M."/>
            <person name="Sun H."/>
            <person name="Tritt A."/>
            <person name="Yoshinaga Y."/>
            <person name="Zwiers L.-H."/>
            <person name="Turgeon B."/>
            <person name="Goodwin S."/>
            <person name="Spatafora J."/>
            <person name="Crous P."/>
            <person name="Grigoriev I."/>
        </authorList>
    </citation>
    <scope>NUCLEOTIDE SEQUENCE</scope>
    <source>
        <strain evidence="2">CBS 133067</strain>
    </source>
</reference>
<name>A0A9P4M1H1_9PEZI</name>
<keyword evidence="3" id="KW-1185">Reference proteome</keyword>
<dbReference type="Pfam" id="PF05721">
    <property type="entry name" value="PhyH"/>
    <property type="match status" value="1"/>
</dbReference>
<dbReference type="PANTHER" id="PTHR21308:SF8">
    <property type="entry name" value="PHYTANOYL-COA DIOXYGENASE FAMILY PROTEIN (AFU_ORTHOLOGUE AFUA_2G09620)"/>
    <property type="match status" value="1"/>
</dbReference>
<sequence>MNGTHLTNGASNGTTKPLPSRLYSLAEPPSLKEFAAICSQNATSSQYPLASSIESNVVIYNLPQYESLTPERKSALQDEWYSVLLSGPGVLVLKGMFKDKPLIEKVNSAYTKIIEQERQSKKGGDHFAGSGKNDRIWNSFSKHCLVDSSSFLKYYSNPYLALICDAWLGPAYRITTQVNVVKPGGQAQMPHRDYHLGFQTREACAMFPRAMQVASQFLTLQGAVAHTGMPLESGPTRLLPFSQSFEEGFMAYRLPEFKEYFLDHYITLPLEQGDGLFFNHALFHAAGENRTEDFHRSANLMQVSSAFGKPMETIDTLPLIEACWDELVEVYKNQGDSAEVKSFVAAVGEGYPFPTNLDKMPPRMDGMAPASQQEVIAVGLSEGKSKQEIMDELQQMRLNAAQ</sequence>
<dbReference type="InterPro" id="IPR047128">
    <property type="entry name" value="PhyH"/>
</dbReference>
<accession>A0A9P4M1H1</accession>
<evidence type="ECO:0000313" key="2">
    <source>
        <dbReference type="EMBL" id="KAF2093553.1"/>
    </source>
</evidence>
<dbReference type="Proteomes" id="UP000799772">
    <property type="component" value="Unassembled WGS sequence"/>
</dbReference>
<dbReference type="OrthoDB" id="187894at2759"/>
<evidence type="ECO:0008006" key="4">
    <source>
        <dbReference type="Google" id="ProtNLM"/>
    </source>
</evidence>
<organism evidence="2 3">
    <name type="scientific">Rhizodiscina lignyota</name>
    <dbReference type="NCBI Taxonomy" id="1504668"/>
    <lineage>
        <taxon>Eukaryota</taxon>
        <taxon>Fungi</taxon>
        <taxon>Dikarya</taxon>
        <taxon>Ascomycota</taxon>
        <taxon>Pezizomycotina</taxon>
        <taxon>Dothideomycetes</taxon>
        <taxon>Pleosporomycetidae</taxon>
        <taxon>Aulographales</taxon>
        <taxon>Rhizodiscinaceae</taxon>
        <taxon>Rhizodiscina</taxon>
    </lineage>
</organism>
<dbReference type="Gene3D" id="2.60.120.620">
    <property type="entry name" value="q2cbj1_9rhob like domain"/>
    <property type="match status" value="1"/>
</dbReference>
<proteinExistence type="predicted"/>
<feature type="region of interest" description="Disordered" evidence="1">
    <location>
        <begin position="1"/>
        <end position="22"/>
    </location>
</feature>
<dbReference type="GO" id="GO:0001561">
    <property type="term" value="P:fatty acid alpha-oxidation"/>
    <property type="evidence" value="ECO:0007669"/>
    <property type="project" value="InterPro"/>
</dbReference>
<dbReference type="InterPro" id="IPR008775">
    <property type="entry name" value="Phytyl_CoA_dOase-like"/>
</dbReference>
<dbReference type="EMBL" id="ML978137">
    <property type="protein sequence ID" value="KAF2093553.1"/>
    <property type="molecule type" value="Genomic_DNA"/>
</dbReference>